<reference evidence="1 2" key="1">
    <citation type="submission" date="2009-04" db="EMBL/GenBank/DDBJ databases">
        <authorList>
            <person name="Qin X."/>
            <person name="Bachman B."/>
            <person name="Battles P."/>
            <person name="Bell A."/>
            <person name="Bess C."/>
            <person name="Bickham C."/>
            <person name="Chaboub L."/>
            <person name="Chen D."/>
            <person name="Coyle M."/>
            <person name="Deiros D.R."/>
            <person name="Dinh H."/>
            <person name="Forbes L."/>
            <person name="Fowler G."/>
            <person name="Francisco L."/>
            <person name="Fu Q."/>
            <person name="Gubbala S."/>
            <person name="Hale W."/>
            <person name="Han Y."/>
            <person name="Hemphill L."/>
            <person name="Highlander S.K."/>
            <person name="Hirani K."/>
            <person name="Hogues M."/>
            <person name="Jackson L."/>
            <person name="Jakkamsetti A."/>
            <person name="Javaid M."/>
            <person name="Jiang H."/>
            <person name="Korchina V."/>
            <person name="Kovar C."/>
            <person name="Lara F."/>
            <person name="Lee S."/>
            <person name="Mata R."/>
            <person name="Mathew T."/>
            <person name="Moen C."/>
            <person name="Morales K."/>
            <person name="Munidasa M."/>
            <person name="Nazareth L."/>
            <person name="Ngo R."/>
            <person name="Nguyen L."/>
            <person name="Okwuonu G."/>
            <person name="Ongeri F."/>
            <person name="Patil S."/>
            <person name="Petrosino J."/>
            <person name="Pham C."/>
            <person name="Pham P."/>
            <person name="Pu L.-L."/>
            <person name="Puazo M."/>
            <person name="Raj R."/>
            <person name="Reid J."/>
            <person name="Rouhana J."/>
            <person name="Saada N."/>
            <person name="Shang Y."/>
            <person name="Simmons D."/>
            <person name="Thornton R."/>
            <person name="Warren J."/>
            <person name="Weissenberger G."/>
            <person name="Zhang J."/>
            <person name="Zhang L."/>
            <person name="Zhou C."/>
            <person name="Zhu D."/>
            <person name="Muzny D."/>
            <person name="Worley K."/>
            <person name="Gibbs R."/>
        </authorList>
    </citation>
    <scope>NUCLEOTIDE SEQUENCE [LARGE SCALE GENOMIC DNA]</scope>
    <source>
        <strain evidence="1 2">ATCC 43531</strain>
    </source>
</reference>
<keyword evidence="2" id="KW-1185">Reference proteome</keyword>
<dbReference type="AlphaFoldDB" id="C4V3R1"/>
<dbReference type="HOGENOM" id="CLU_2604065_0_0_9"/>
<accession>C4V3R1</accession>
<dbReference type="Proteomes" id="UP000005309">
    <property type="component" value="Unassembled WGS sequence"/>
</dbReference>
<name>C4V3R1_9FIRM</name>
<organism evidence="1 2">
    <name type="scientific">Selenomonas flueggei ATCC 43531</name>
    <dbReference type="NCBI Taxonomy" id="638302"/>
    <lineage>
        <taxon>Bacteria</taxon>
        <taxon>Bacillati</taxon>
        <taxon>Bacillota</taxon>
        <taxon>Negativicutes</taxon>
        <taxon>Selenomonadales</taxon>
        <taxon>Selenomonadaceae</taxon>
        <taxon>Selenomonas</taxon>
    </lineage>
</organism>
<gene>
    <name evidence="1" type="ORF">HMPREF0908_1153</name>
</gene>
<protein>
    <submittedName>
        <fullName evidence="1">Uncharacterized protein</fullName>
    </submittedName>
</protein>
<proteinExistence type="predicted"/>
<sequence>MTEDEQNKVYNTIGLAPNISMPVKGDASSTTKSAVAAGTIDIRDNPTQDISALSRDTANSLNELGKIFEETWLESQATG</sequence>
<evidence type="ECO:0000313" key="2">
    <source>
        <dbReference type="Proteomes" id="UP000005309"/>
    </source>
</evidence>
<dbReference type="EMBL" id="ACLA01000017">
    <property type="protein sequence ID" value="EEQ48536.1"/>
    <property type="molecule type" value="Genomic_DNA"/>
</dbReference>
<comment type="caution">
    <text evidence="1">The sequence shown here is derived from an EMBL/GenBank/DDBJ whole genome shotgun (WGS) entry which is preliminary data.</text>
</comment>
<evidence type="ECO:0000313" key="1">
    <source>
        <dbReference type="EMBL" id="EEQ48536.1"/>
    </source>
</evidence>
<dbReference type="RefSeq" id="WP_006689887.1">
    <property type="nucleotide sequence ID" value="NZ_GG694006.1"/>
</dbReference>
<dbReference type="STRING" id="638302.HMPREF0908_1153"/>